<dbReference type="AlphaFoldDB" id="A0A1G8NL46"/>
<reference evidence="2 3" key="1">
    <citation type="submission" date="2016-10" db="EMBL/GenBank/DDBJ databases">
        <authorList>
            <person name="de Groot N.N."/>
        </authorList>
    </citation>
    <scope>NUCLEOTIDE SEQUENCE [LARGE SCALE GENOMIC DNA]</scope>
    <source>
        <strain evidence="2 3">DSM 21771</strain>
    </source>
</reference>
<dbReference type="Proteomes" id="UP000198853">
    <property type="component" value="Unassembled WGS sequence"/>
</dbReference>
<evidence type="ECO:0000313" key="2">
    <source>
        <dbReference type="EMBL" id="SDI80837.1"/>
    </source>
</evidence>
<sequence length="245" mass="27809">MMIRDVLRLAWFEWKNMSVKGIGSVIFILVCYSILFAYAAQEGNDVAFFGMDIVFIIGVLLWFGGSQFNGEPFNLKKMNDGVLSSPFYRYMKRMPVSEVVLFRSRLLVKSIYLAVVMFVLVSLVVIVELSPFPFLFGNDAFVSFAAFWIAVAMISAMNAINEIGYNKKEDTRMDLKAIAWISGFLIFYLVFWVWLVPYNGTFIRFTIEYAAAQPTAMLAIAGAIVFVTLWTVDVAGRHKIKRQGV</sequence>
<keyword evidence="1" id="KW-1133">Transmembrane helix</keyword>
<feature type="transmembrane region" description="Helical" evidence="1">
    <location>
        <begin position="111"/>
        <end position="134"/>
    </location>
</feature>
<accession>A0A1G8NL46</accession>
<dbReference type="EMBL" id="FNEN01000006">
    <property type="protein sequence ID" value="SDI80837.1"/>
    <property type="molecule type" value="Genomic_DNA"/>
</dbReference>
<evidence type="ECO:0000256" key="1">
    <source>
        <dbReference type="SAM" id="Phobius"/>
    </source>
</evidence>
<organism evidence="2 3">
    <name type="scientific">Natribacillus halophilus</name>
    <dbReference type="NCBI Taxonomy" id="549003"/>
    <lineage>
        <taxon>Bacteria</taxon>
        <taxon>Bacillati</taxon>
        <taxon>Bacillota</taxon>
        <taxon>Bacilli</taxon>
        <taxon>Bacillales</taxon>
        <taxon>Bacillaceae</taxon>
        <taxon>Natribacillus</taxon>
    </lineage>
</organism>
<feature type="transmembrane region" description="Helical" evidence="1">
    <location>
        <begin position="215"/>
        <end position="232"/>
    </location>
</feature>
<gene>
    <name evidence="2" type="ORF">SAMN04488123_106132</name>
</gene>
<evidence type="ECO:0000313" key="3">
    <source>
        <dbReference type="Proteomes" id="UP000198853"/>
    </source>
</evidence>
<name>A0A1G8NL46_9BACI</name>
<keyword evidence="1" id="KW-0472">Membrane</keyword>
<keyword evidence="1" id="KW-0812">Transmembrane</keyword>
<protein>
    <recommendedName>
        <fullName evidence="4">ABC-2 family transporter protein</fullName>
    </recommendedName>
</protein>
<proteinExistence type="predicted"/>
<feature type="transmembrane region" description="Helical" evidence="1">
    <location>
        <begin position="177"/>
        <end position="195"/>
    </location>
</feature>
<feature type="transmembrane region" description="Helical" evidence="1">
    <location>
        <begin position="140"/>
        <end position="165"/>
    </location>
</feature>
<keyword evidence="3" id="KW-1185">Reference proteome</keyword>
<feature type="transmembrane region" description="Helical" evidence="1">
    <location>
        <begin position="46"/>
        <end position="68"/>
    </location>
</feature>
<feature type="transmembrane region" description="Helical" evidence="1">
    <location>
        <begin position="21"/>
        <end position="40"/>
    </location>
</feature>
<evidence type="ECO:0008006" key="4">
    <source>
        <dbReference type="Google" id="ProtNLM"/>
    </source>
</evidence>